<evidence type="ECO:0000256" key="9">
    <source>
        <dbReference type="ARBA" id="ARBA00023136"/>
    </source>
</evidence>
<keyword evidence="6" id="KW-0256">Endoplasmic reticulum</keyword>
<dbReference type="Proteomes" id="UP001497623">
    <property type="component" value="Unassembled WGS sequence"/>
</dbReference>
<evidence type="ECO:0000256" key="4">
    <source>
        <dbReference type="ARBA" id="ARBA00022490"/>
    </source>
</evidence>
<dbReference type="PANTHER" id="PTHR28621">
    <property type="entry name" value="SELENOPROTEIN S"/>
    <property type="match status" value="1"/>
</dbReference>
<dbReference type="GO" id="GO:0036513">
    <property type="term" value="C:Derlin-1 retrotranslocation complex"/>
    <property type="evidence" value="ECO:0007669"/>
    <property type="project" value="TreeGrafter"/>
</dbReference>
<dbReference type="GO" id="GO:0030970">
    <property type="term" value="P:retrograde protein transport, ER to cytosol"/>
    <property type="evidence" value="ECO:0007669"/>
    <property type="project" value="TreeGrafter"/>
</dbReference>
<keyword evidence="5 10" id="KW-0812">Transmembrane</keyword>
<feature type="transmembrane region" description="Helical" evidence="10">
    <location>
        <begin position="37"/>
        <end position="63"/>
    </location>
</feature>
<keyword evidence="7" id="KW-0712">Selenocysteine</keyword>
<evidence type="ECO:0000256" key="10">
    <source>
        <dbReference type="SAM" id="Phobius"/>
    </source>
</evidence>
<sequence>MGEAIPADEFEERFVEPEDPVHPPTLEQGSPWVLSQIVYYVIAFVTQNGWFCVGLAIAGYYLWSKFQPKVQELKARQERDKEAAEYHKDPDKFIAKERAIAAARQRMQEEYNRKSEKHLEELKLVSSLYSLVQTSYMSNRVRSFIEK</sequence>
<comment type="similarity">
    <text evidence="3">Belongs to the selenoprotein S family.</text>
</comment>
<organism evidence="11 12">
    <name type="scientific">Meganyctiphanes norvegica</name>
    <name type="common">Northern krill</name>
    <name type="synonym">Thysanopoda norvegica</name>
    <dbReference type="NCBI Taxonomy" id="48144"/>
    <lineage>
        <taxon>Eukaryota</taxon>
        <taxon>Metazoa</taxon>
        <taxon>Ecdysozoa</taxon>
        <taxon>Arthropoda</taxon>
        <taxon>Crustacea</taxon>
        <taxon>Multicrustacea</taxon>
        <taxon>Malacostraca</taxon>
        <taxon>Eumalacostraca</taxon>
        <taxon>Eucarida</taxon>
        <taxon>Euphausiacea</taxon>
        <taxon>Euphausiidae</taxon>
        <taxon>Meganyctiphanes</taxon>
    </lineage>
</organism>
<keyword evidence="9 10" id="KW-0472">Membrane</keyword>
<evidence type="ECO:0000256" key="8">
    <source>
        <dbReference type="ARBA" id="ARBA00022989"/>
    </source>
</evidence>
<dbReference type="Gene3D" id="6.10.250.2950">
    <property type="match status" value="1"/>
</dbReference>
<feature type="non-terminal residue" evidence="11">
    <location>
        <position position="147"/>
    </location>
</feature>
<evidence type="ECO:0000256" key="2">
    <source>
        <dbReference type="ARBA" id="ARBA00004496"/>
    </source>
</evidence>
<dbReference type="PANTHER" id="PTHR28621:SF1">
    <property type="entry name" value="SELENOPROTEIN S"/>
    <property type="match status" value="1"/>
</dbReference>
<accession>A0AAV2RPN1</accession>
<proteinExistence type="inferred from homology"/>
<gene>
    <name evidence="11" type="ORF">MNOR_LOCUS26775</name>
</gene>
<evidence type="ECO:0000313" key="12">
    <source>
        <dbReference type="Proteomes" id="UP001497623"/>
    </source>
</evidence>
<dbReference type="GO" id="GO:0030968">
    <property type="term" value="P:endoplasmic reticulum unfolded protein response"/>
    <property type="evidence" value="ECO:0007669"/>
    <property type="project" value="TreeGrafter"/>
</dbReference>
<keyword evidence="12" id="KW-1185">Reference proteome</keyword>
<dbReference type="EMBL" id="CAXKWB010027202">
    <property type="protein sequence ID" value="CAL4131510.1"/>
    <property type="molecule type" value="Genomic_DNA"/>
</dbReference>
<dbReference type="GO" id="GO:0036502">
    <property type="term" value="C:Derlin-1-VIMP complex"/>
    <property type="evidence" value="ECO:0007669"/>
    <property type="project" value="TreeGrafter"/>
</dbReference>
<evidence type="ECO:0000256" key="6">
    <source>
        <dbReference type="ARBA" id="ARBA00022824"/>
    </source>
</evidence>
<evidence type="ECO:0000256" key="1">
    <source>
        <dbReference type="ARBA" id="ARBA00004389"/>
    </source>
</evidence>
<dbReference type="InterPro" id="IPR009703">
    <property type="entry name" value="Selenoprotein_S"/>
</dbReference>
<keyword evidence="8 10" id="KW-1133">Transmembrane helix</keyword>
<keyword evidence="4" id="KW-0963">Cytoplasm</keyword>
<reference evidence="11 12" key="1">
    <citation type="submission" date="2024-05" db="EMBL/GenBank/DDBJ databases">
        <authorList>
            <person name="Wallberg A."/>
        </authorList>
    </citation>
    <scope>NUCLEOTIDE SEQUENCE [LARGE SCALE GENOMIC DNA]</scope>
</reference>
<comment type="subcellular location">
    <subcellularLocation>
        <location evidence="2">Cytoplasm</location>
    </subcellularLocation>
    <subcellularLocation>
        <location evidence="1">Endoplasmic reticulum membrane</location>
        <topology evidence="1">Single-pass membrane protein</topology>
    </subcellularLocation>
</comment>
<evidence type="ECO:0008006" key="13">
    <source>
        <dbReference type="Google" id="ProtNLM"/>
    </source>
</evidence>
<evidence type="ECO:0000256" key="5">
    <source>
        <dbReference type="ARBA" id="ARBA00022692"/>
    </source>
</evidence>
<dbReference type="AlphaFoldDB" id="A0AAV2RPN1"/>
<comment type="caution">
    <text evidence="11">The sequence shown here is derived from an EMBL/GenBank/DDBJ whole genome shotgun (WGS) entry which is preliminary data.</text>
</comment>
<evidence type="ECO:0000256" key="3">
    <source>
        <dbReference type="ARBA" id="ARBA00011034"/>
    </source>
</evidence>
<dbReference type="Pfam" id="PF06936">
    <property type="entry name" value="Selenoprotein_S"/>
    <property type="match status" value="1"/>
</dbReference>
<name>A0AAV2RPN1_MEGNR</name>
<protein>
    <recommendedName>
        <fullName evidence="13">ATP synthase F0 subunit B</fullName>
    </recommendedName>
</protein>
<evidence type="ECO:0000256" key="7">
    <source>
        <dbReference type="ARBA" id="ARBA00022933"/>
    </source>
</evidence>
<evidence type="ECO:0000313" key="11">
    <source>
        <dbReference type="EMBL" id="CAL4131510.1"/>
    </source>
</evidence>